<accession>A0A2W5WN61</accession>
<dbReference type="AlphaFoldDB" id="A0A2W5WN61"/>
<dbReference type="Proteomes" id="UP000248783">
    <property type="component" value="Unassembled WGS sequence"/>
</dbReference>
<keyword evidence="6" id="KW-0378">Hydrolase</keyword>
<comment type="caution">
    <text evidence="12">The sequence shown here is derived from an EMBL/GenBank/DDBJ whole genome shotgun (WGS) entry which is preliminary data.</text>
</comment>
<dbReference type="PANTHER" id="PTHR33693:SF9">
    <property type="entry name" value="TYPE-4 URACIL-DNA GLYCOSYLASE"/>
    <property type="match status" value="1"/>
</dbReference>
<name>A0A2W5WN61_9MICO</name>
<keyword evidence="8" id="KW-0411">Iron-sulfur</keyword>
<evidence type="ECO:0000259" key="11">
    <source>
        <dbReference type="SMART" id="SM00986"/>
    </source>
</evidence>
<reference evidence="12 13" key="1">
    <citation type="submission" date="2018-06" db="EMBL/GenBank/DDBJ databases">
        <title>Whole genome sequencing of a novel hydrocarbon degrading bacterial strain, PW21 isolated from oil contaminated produced water sample.</title>
        <authorList>
            <person name="Nagkirti P."/>
            <person name="Shaikh A."/>
            <person name="Gowdaman V."/>
            <person name="Engineer A.E."/>
            <person name="Dagar S."/>
            <person name="Dhakephalkar P.K."/>
        </authorList>
    </citation>
    <scope>NUCLEOTIDE SEQUENCE [LARGE SCALE GENOMIC DNA]</scope>
    <source>
        <strain evidence="12 13">PW21</strain>
    </source>
</reference>
<dbReference type="GO" id="GO:0097506">
    <property type="term" value="F:deaminated base DNA N-glycosylase activity"/>
    <property type="evidence" value="ECO:0007669"/>
    <property type="project" value="UniProtKB-ARBA"/>
</dbReference>
<feature type="domain" description="Uracil-DNA glycosylase-like" evidence="11">
    <location>
        <begin position="65"/>
        <end position="224"/>
    </location>
</feature>
<organism evidence="12 13">
    <name type="scientific">Xylanimonas oleitrophica</name>
    <dbReference type="NCBI Taxonomy" id="2607479"/>
    <lineage>
        <taxon>Bacteria</taxon>
        <taxon>Bacillati</taxon>
        <taxon>Actinomycetota</taxon>
        <taxon>Actinomycetes</taxon>
        <taxon>Micrococcales</taxon>
        <taxon>Promicromonosporaceae</taxon>
        <taxon>Xylanimonas</taxon>
    </lineage>
</organism>
<keyword evidence="5" id="KW-0227">DNA damage</keyword>
<evidence type="ECO:0000313" key="13">
    <source>
        <dbReference type="Proteomes" id="UP000248783"/>
    </source>
</evidence>
<dbReference type="SMART" id="SM00987">
    <property type="entry name" value="UreE_C"/>
    <property type="match status" value="1"/>
</dbReference>
<evidence type="ECO:0000313" key="12">
    <source>
        <dbReference type="EMBL" id="PZR52610.1"/>
    </source>
</evidence>
<keyword evidence="9" id="KW-0234">DNA repair</keyword>
<sequence>MAKRAAGTTTAGRTAGRAAGGAAGRAARPGAQQWVPDGGDVAALRQAAHACRGCELWADATQVVFSEGPGDARLMLVGEQPGDHEDREGEPFVGPAGRVLADALAAAGVDPETVYVTNAVKHFRFEQRGKRRLHKTPDVAHVRACSPWLRAERAAVRPHVVVALGATAARAVLGRPVRVGAERGQVLDSEGSAVVVTTHPSALLRLRGRDGWDEAFDALVADLRTARAAAGE</sequence>
<dbReference type="NCBIfam" id="TIGR03914">
    <property type="entry name" value="UDG_fam_dom"/>
    <property type="match status" value="1"/>
</dbReference>
<evidence type="ECO:0000256" key="6">
    <source>
        <dbReference type="ARBA" id="ARBA00022801"/>
    </source>
</evidence>
<dbReference type="PANTHER" id="PTHR33693">
    <property type="entry name" value="TYPE-5 URACIL-DNA GLYCOSYLASE"/>
    <property type="match status" value="1"/>
</dbReference>
<dbReference type="Gene3D" id="3.40.470.10">
    <property type="entry name" value="Uracil-DNA glycosylase-like domain"/>
    <property type="match status" value="1"/>
</dbReference>
<keyword evidence="7" id="KW-0408">Iron</keyword>
<dbReference type="InterPro" id="IPR051536">
    <property type="entry name" value="UDG_Type-4/5"/>
</dbReference>
<evidence type="ECO:0000256" key="9">
    <source>
        <dbReference type="ARBA" id="ARBA00023204"/>
    </source>
</evidence>
<dbReference type="GO" id="GO:0046872">
    <property type="term" value="F:metal ion binding"/>
    <property type="evidence" value="ECO:0007669"/>
    <property type="project" value="UniProtKB-KW"/>
</dbReference>
<evidence type="ECO:0000256" key="4">
    <source>
        <dbReference type="ARBA" id="ARBA00022723"/>
    </source>
</evidence>
<keyword evidence="4" id="KW-0479">Metal-binding</keyword>
<protein>
    <recommendedName>
        <fullName evidence="2">Type-4 uracil-DNA glycosylase</fullName>
    </recommendedName>
</protein>
<dbReference type="InterPro" id="IPR036895">
    <property type="entry name" value="Uracil-DNA_glycosylase-like_sf"/>
</dbReference>
<gene>
    <name evidence="12" type="ORF">DNL40_10860</name>
</gene>
<evidence type="ECO:0000256" key="2">
    <source>
        <dbReference type="ARBA" id="ARBA00019403"/>
    </source>
</evidence>
<comment type="similarity">
    <text evidence="1">Belongs to the uracil-DNA glycosylase (UDG) superfamily. Type 4 (UDGa) family.</text>
</comment>
<proteinExistence type="inferred from homology"/>
<dbReference type="CDD" id="cd10030">
    <property type="entry name" value="UDG-F4_TTUDGA_SPO1dp_like"/>
    <property type="match status" value="1"/>
</dbReference>
<dbReference type="SUPFAM" id="SSF52141">
    <property type="entry name" value="Uracil-DNA glycosylase-like"/>
    <property type="match status" value="1"/>
</dbReference>
<dbReference type="Pfam" id="PF03167">
    <property type="entry name" value="UDG"/>
    <property type="match status" value="1"/>
</dbReference>
<evidence type="ECO:0000256" key="5">
    <source>
        <dbReference type="ARBA" id="ARBA00022763"/>
    </source>
</evidence>
<feature type="compositionally biased region" description="Low complexity" evidence="10">
    <location>
        <begin position="1"/>
        <end position="17"/>
    </location>
</feature>
<evidence type="ECO:0000256" key="10">
    <source>
        <dbReference type="SAM" id="MobiDB-lite"/>
    </source>
</evidence>
<feature type="region of interest" description="Disordered" evidence="10">
    <location>
        <begin position="1"/>
        <end position="34"/>
    </location>
</feature>
<dbReference type="GO" id="GO:0006281">
    <property type="term" value="P:DNA repair"/>
    <property type="evidence" value="ECO:0007669"/>
    <property type="project" value="UniProtKB-KW"/>
</dbReference>
<dbReference type="InterPro" id="IPR005273">
    <property type="entry name" value="Ura-DNA_glyco_family4"/>
</dbReference>
<dbReference type="SMART" id="SM00986">
    <property type="entry name" value="UDG"/>
    <property type="match status" value="1"/>
</dbReference>
<evidence type="ECO:0000256" key="7">
    <source>
        <dbReference type="ARBA" id="ARBA00023004"/>
    </source>
</evidence>
<keyword evidence="3" id="KW-0004">4Fe-4S</keyword>
<dbReference type="InterPro" id="IPR005122">
    <property type="entry name" value="Uracil-DNA_glycosylase-like"/>
</dbReference>
<evidence type="ECO:0000256" key="3">
    <source>
        <dbReference type="ARBA" id="ARBA00022485"/>
    </source>
</evidence>
<evidence type="ECO:0000256" key="8">
    <source>
        <dbReference type="ARBA" id="ARBA00023014"/>
    </source>
</evidence>
<dbReference type="EMBL" id="QKWH01000008">
    <property type="protein sequence ID" value="PZR52610.1"/>
    <property type="molecule type" value="Genomic_DNA"/>
</dbReference>
<dbReference type="RefSeq" id="WP_111251285.1">
    <property type="nucleotide sequence ID" value="NZ_QKWH01000008.1"/>
</dbReference>
<keyword evidence="13" id="KW-1185">Reference proteome</keyword>
<dbReference type="GO" id="GO:0051539">
    <property type="term" value="F:4 iron, 4 sulfur cluster binding"/>
    <property type="evidence" value="ECO:0007669"/>
    <property type="project" value="UniProtKB-KW"/>
</dbReference>
<evidence type="ECO:0000256" key="1">
    <source>
        <dbReference type="ARBA" id="ARBA00006521"/>
    </source>
</evidence>